<dbReference type="RefSeq" id="WP_260046217.1">
    <property type="nucleotide sequence ID" value="NZ_JANZXA010000007.1"/>
</dbReference>
<evidence type="ECO:0000313" key="3">
    <source>
        <dbReference type="Proteomes" id="UP001165583"/>
    </source>
</evidence>
<keyword evidence="3" id="KW-1185">Reference proteome</keyword>
<organism evidence="2 3">
    <name type="scientific">Novosphingobium mangrovi</name>
    <name type="common">ex Huang et al. 2023</name>
    <dbReference type="NCBI Taxonomy" id="2976432"/>
    <lineage>
        <taxon>Bacteria</taxon>
        <taxon>Pseudomonadati</taxon>
        <taxon>Pseudomonadota</taxon>
        <taxon>Alphaproteobacteria</taxon>
        <taxon>Sphingomonadales</taxon>
        <taxon>Sphingomonadaceae</taxon>
        <taxon>Novosphingobium</taxon>
    </lineage>
</organism>
<proteinExistence type="predicted"/>
<comment type="caution">
    <text evidence="2">The sequence shown here is derived from an EMBL/GenBank/DDBJ whole genome shotgun (WGS) entry which is preliminary data.</text>
</comment>
<name>A0ABT2I5T2_9SPHN</name>
<sequence length="190" mass="20503">MLDERHHTDAISPHALLQDTIRRQRRYRAYLCSGEPRHCGRGPYPFLDKAVPIDLGPDYPEDDIPADDIPDDGTPVLTAHITMPEREDEACRAAANQSNGGNAGTIVVCSHGGDGTDQRVSPSKSVDESTRNGALHPPDVSGLPGCLGPCITIRFGRVPPPVYYIDLSTIPEAPEGSDAWKIGKGEMRAP</sequence>
<gene>
    <name evidence="2" type="ORF">NZK81_11455</name>
</gene>
<evidence type="ECO:0000256" key="1">
    <source>
        <dbReference type="SAM" id="MobiDB-lite"/>
    </source>
</evidence>
<accession>A0ABT2I5T2</accession>
<dbReference type="EMBL" id="JANZXA010000007">
    <property type="protein sequence ID" value="MCT2400170.1"/>
    <property type="molecule type" value="Genomic_DNA"/>
</dbReference>
<reference evidence="2" key="1">
    <citation type="submission" date="2022-09" db="EMBL/GenBank/DDBJ databases">
        <title>Novosphingobium sp. Nov., a polycyclic aromatic hydrocarbon-degrading bacterium isolated form mangrove sediments in HongKong.</title>
        <authorList>
            <person name="Hu Z."/>
        </authorList>
    </citation>
    <scope>NUCLEOTIDE SEQUENCE</scope>
    <source>
        <strain evidence="2">HK4-1</strain>
    </source>
</reference>
<evidence type="ECO:0000313" key="2">
    <source>
        <dbReference type="EMBL" id="MCT2400170.1"/>
    </source>
</evidence>
<protein>
    <submittedName>
        <fullName evidence="2">Uncharacterized protein</fullName>
    </submittedName>
</protein>
<dbReference type="Proteomes" id="UP001165583">
    <property type="component" value="Unassembled WGS sequence"/>
</dbReference>
<feature type="region of interest" description="Disordered" evidence="1">
    <location>
        <begin position="113"/>
        <end position="139"/>
    </location>
</feature>